<dbReference type="AlphaFoldDB" id="U5CZ31"/>
<gene>
    <name evidence="1" type="ORF">AMTR_s00036p00218430</name>
</gene>
<accession>U5CZ31</accession>
<keyword evidence="2" id="KW-1185">Reference proteome</keyword>
<evidence type="ECO:0000313" key="1">
    <source>
        <dbReference type="EMBL" id="ERN15434.1"/>
    </source>
</evidence>
<sequence>MLGVVSYIAIIFRGCREQGRVASVAKELMQDTVKCVEYKNWESGADTKGRLRWGIEGEWGGEERGGAEVRSNRIHTGPVVAQGRRGALQGKAVSRV</sequence>
<reference evidence="2" key="1">
    <citation type="journal article" date="2013" name="Science">
        <title>The Amborella genome and the evolution of flowering plants.</title>
        <authorList>
            <consortium name="Amborella Genome Project"/>
        </authorList>
    </citation>
    <scope>NUCLEOTIDE SEQUENCE [LARGE SCALE GENOMIC DNA]</scope>
</reference>
<evidence type="ECO:0000313" key="2">
    <source>
        <dbReference type="Proteomes" id="UP000017836"/>
    </source>
</evidence>
<name>U5CZ31_AMBTC</name>
<organism evidence="1 2">
    <name type="scientific">Amborella trichopoda</name>
    <dbReference type="NCBI Taxonomy" id="13333"/>
    <lineage>
        <taxon>Eukaryota</taxon>
        <taxon>Viridiplantae</taxon>
        <taxon>Streptophyta</taxon>
        <taxon>Embryophyta</taxon>
        <taxon>Tracheophyta</taxon>
        <taxon>Spermatophyta</taxon>
        <taxon>Magnoliopsida</taxon>
        <taxon>Amborellales</taxon>
        <taxon>Amborellaceae</taxon>
        <taxon>Amborella</taxon>
    </lineage>
</organism>
<dbReference type="EMBL" id="KI392503">
    <property type="protein sequence ID" value="ERN15434.1"/>
    <property type="molecule type" value="Genomic_DNA"/>
</dbReference>
<dbReference type="HOGENOM" id="CLU_2362526_0_0_1"/>
<dbReference type="Gramene" id="ERN15434">
    <property type="protein sequence ID" value="ERN15434"/>
    <property type="gene ID" value="AMTR_s00036p00218430"/>
</dbReference>
<dbReference type="Proteomes" id="UP000017836">
    <property type="component" value="Unassembled WGS sequence"/>
</dbReference>
<proteinExistence type="predicted"/>
<protein>
    <submittedName>
        <fullName evidence="1">Uncharacterized protein</fullName>
    </submittedName>
</protein>